<keyword evidence="1" id="KW-0238">DNA-binding</keyword>
<dbReference type="Gene3D" id="1.10.260.40">
    <property type="entry name" value="lambda repressor-like DNA-binding domains"/>
    <property type="match status" value="1"/>
</dbReference>
<evidence type="ECO:0000259" key="2">
    <source>
        <dbReference type="PROSITE" id="PS50943"/>
    </source>
</evidence>
<dbReference type="SMART" id="SM00530">
    <property type="entry name" value="HTH_XRE"/>
    <property type="match status" value="1"/>
</dbReference>
<comment type="caution">
    <text evidence="3">The sequence shown here is derived from an EMBL/GenBank/DDBJ whole genome shotgun (WGS) entry which is preliminary data.</text>
</comment>
<dbReference type="Pfam" id="PF01381">
    <property type="entry name" value="HTH_3"/>
    <property type="match status" value="1"/>
</dbReference>
<evidence type="ECO:0000313" key="3">
    <source>
        <dbReference type="EMBL" id="OGY09339.1"/>
    </source>
</evidence>
<dbReference type="GO" id="GO:0003677">
    <property type="term" value="F:DNA binding"/>
    <property type="evidence" value="ECO:0007669"/>
    <property type="project" value="UniProtKB-KW"/>
</dbReference>
<feature type="domain" description="HTH cro/C1-type" evidence="2">
    <location>
        <begin position="13"/>
        <end position="68"/>
    </location>
</feature>
<dbReference type="InterPro" id="IPR050807">
    <property type="entry name" value="TransReg_Diox_bact_type"/>
</dbReference>
<dbReference type="PANTHER" id="PTHR46797:SF1">
    <property type="entry name" value="METHYLPHOSPHONATE SYNTHASE"/>
    <property type="match status" value="1"/>
</dbReference>
<accession>A0A1G1V1S7</accession>
<dbReference type="InterPro" id="IPR001387">
    <property type="entry name" value="Cro/C1-type_HTH"/>
</dbReference>
<gene>
    <name evidence="3" type="ORF">A2782_02590</name>
</gene>
<dbReference type="EMBL" id="MHBW01000011">
    <property type="protein sequence ID" value="OGY09339.1"/>
    <property type="molecule type" value="Genomic_DNA"/>
</dbReference>
<dbReference type="PANTHER" id="PTHR46797">
    <property type="entry name" value="HTH-TYPE TRANSCRIPTIONAL REGULATOR"/>
    <property type="match status" value="1"/>
</dbReference>
<dbReference type="PROSITE" id="PS50943">
    <property type="entry name" value="HTH_CROC1"/>
    <property type="match status" value="1"/>
</dbReference>
<dbReference type="GO" id="GO:0005829">
    <property type="term" value="C:cytosol"/>
    <property type="evidence" value="ECO:0007669"/>
    <property type="project" value="TreeGrafter"/>
</dbReference>
<proteinExistence type="predicted"/>
<dbReference type="InterPro" id="IPR010982">
    <property type="entry name" value="Lambda_DNA-bd_dom_sf"/>
</dbReference>
<dbReference type="GO" id="GO:0003700">
    <property type="term" value="F:DNA-binding transcription factor activity"/>
    <property type="evidence" value="ECO:0007669"/>
    <property type="project" value="TreeGrafter"/>
</dbReference>
<protein>
    <recommendedName>
        <fullName evidence="2">HTH cro/C1-type domain-containing protein</fullName>
    </recommendedName>
</protein>
<dbReference type="AlphaFoldDB" id="A0A1G1V1S7"/>
<dbReference type="Proteomes" id="UP000177967">
    <property type="component" value="Unassembled WGS sequence"/>
</dbReference>
<dbReference type="STRING" id="1797513.A2782_02590"/>
<name>A0A1G1V1S7_9BACT</name>
<evidence type="ECO:0000313" key="4">
    <source>
        <dbReference type="Proteomes" id="UP000177967"/>
    </source>
</evidence>
<dbReference type="CDD" id="cd00093">
    <property type="entry name" value="HTH_XRE"/>
    <property type="match status" value="1"/>
</dbReference>
<evidence type="ECO:0000256" key="1">
    <source>
        <dbReference type="ARBA" id="ARBA00023125"/>
    </source>
</evidence>
<organism evidence="3 4">
    <name type="scientific">Candidatus Blackburnbacteria bacterium RIFCSPHIGHO2_01_FULL_43_15b</name>
    <dbReference type="NCBI Taxonomy" id="1797513"/>
    <lineage>
        <taxon>Bacteria</taxon>
        <taxon>Candidatus Blackburniibacteriota</taxon>
    </lineage>
</organism>
<dbReference type="SUPFAM" id="SSF47413">
    <property type="entry name" value="lambda repressor-like DNA-binding domains"/>
    <property type="match status" value="1"/>
</dbReference>
<sequence length="71" mass="8119">MSNKKLSTIAKNIRRYRKEKNLSQDRLSKEAEVAYNTIVKIESGENPNPTVDTLERIAKALGVSIENLFRK</sequence>
<reference evidence="3 4" key="1">
    <citation type="journal article" date="2016" name="Nat. Commun.">
        <title>Thousands of microbial genomes shed light on interconnected biogeochemical processes in an aquifer system.</title>
        <authorList>
            <person name="Anantharaman K."/>
            <person name="Brown C.T."/>
            <person name="Hug L.A."/>
            <person name="Sharon I."/>
            <person name="Castelle C.J."/>
            <person name="Probst A.J."/>
            <person name="Thomas B.C."/>
            <person name="Singh A."/>
            <person name="Wilkins M.J."/>
            <person name="Karaoz U."/>
            <person name="Brodie E.L."/>
            <person name="Williams K.H."/>
            <person name="Hubbard S.S."/>
            <person name="Banfield J.F."/>
        </authorList>
    </citation>
    <scope>NUCLEOTIDE SEQUENCE [LARGE SCALE GENOMIC DNA]</scope>
</reference>